<protein>
    <submittedName>
        <fullName evidence="1">Uncharacterized protein</fullName>
    </submittedName>
</protein>
<gene>
    <name evidence="1" type="ORF">WQE_28539</name>
</gene>
<dbReference type="RefSeq" id="WP_007587193.1">
    <property type="nucleotide sequence ID" value="NZ_AKAU01000150.1"/>
</dbReference>
<proteinExistence type="predicted"/>
<reference evidence="1 2" key="1">
    <citation type="journal article" date="2012" name="J. Bacteriol.">
        <title>Draft Genome Sequence of the Soil Bacterium Burkholderia terrae Strain BS001, Which Interacts with Fungal Surface Structures.</title>
        <authorList>
            <person name="Nazir R."/>
            <person name="Hansen M.A."/>
            <person name="Sorensen S."/>
            <person name="van Elsas J.D."/>
        </authorList>
    </citation>
    <scope>NUCLEOTIDE SEQUENCE [LARGE SCALE GENOMIC DNA]</scope>
    <source>
        <strain evidence="1 2">BS001</strain>
    </source>
</reference>
<sequence length="151" mass="17424">MNRVVLENALYGFFLARKPELRETWLKRHDDYASLREVRRVFKIADMLEALRAVDVTEANAANELYQRAIDYSAHPNERALTQGMRDEMAGEEVRFDTNHLFPKGAAALELCYKATAQTGVCALAMYRPLMRERYDMLDLTGRLDHLKKGL</sequence>
<comment type="caution">
    <text evidence="1">The sequence shown here is derived from an EMBL/GenBank/DDBJ whole genome shotgun (WGS) entry which is preliminary data.</text>
</comment>
<name>A0ABP2PI78_9BURK</name>
<organism evidence="1 2">
    <name type="scientific">Paraburkholderia hospita</name>
    <dbReference type="NCBI Taxonomy" id="169430"/>
    <lineage>
        <taxon>Bacteria</taxon>
        <taxon>Pseudomonadati</taxon>
        <taxon>Pseudomonadota</taxon>
        <taxon>Betaproteobacteria</taxon>
        <taxon>Burkholderiales</taxon>
        <taxon>Burkholderiaceae</taxon>
        <taxon>Paraburkholderia</taxon>
    </lineage>
</organism>
<evidence type="ECO:0000313" key="2">
    <source>
        <dbReference type="Proteomes" id="UP000004980"/>
    </source>
</evidence>
<keyword evidence="2" id="KW-1185">Reference proteome</keyword>
<accession>A0ABP2PI78</accession>
<dbReference type="Proteomes" id="UP000004980">
    <property type="component" value="Unassembled WGS sequence"/>
</dbReference>
<dbReference type="EMBL" id="AKAU01000150">
    <property type="protein sequence ID" value="EIM97507.1"/>
    <property type="molecule type" value="Genomic_DNA"/>
</dbReference>
<evidence type="ECO:0000313" key="1">
    <source>
        <dbReference type="EMBL" id="EIM97507.1"/>
    </source>
</evidence>